<name>A0A8T2UG76_CERRI</name>
<feature type="domain" description="DNA/pantothenate metabolism flavoprotein C-terminal" evidence="2">
    <location>
        <begin position="163"/>
        <end position="276"/>
    </location>
</feature>
<proteinExistence type="inferred from homology"/>
<dbReference type="InterPro" id="IPR007085">
    <property type="entry name" value="DNA/pantothenate-metab_flavo_C"/>
</dbReference>
<sequence>MTCEGKTSDVEAFFASAPSLRDEDTIRQRVQVFIDEHRSRHNRLVCVTSGGTTVPLERRCVRFIDNFSSGNRGAASTEYFLKADYAVIFLYRGGTIQPFCRSVPDDALLTCLEPDDSHGIKVRAEFYSDVEHAIRGNHEGLMSHKLLKVPYTTLFEYLQILQIIATAAHSLQRLAMFYLAAAVSDFYVPWESMGEHKIQSAGGSLAMQLAGVPKMISVLREGWAPNAFCVSFKLETDQTILIQKANDALRKYRVHAVVANELNTRRKKVTIVTANGDTVIERTDQAPDVEMELVGFLCEKHAEFISNGQYT</sequence>
<dbReference type="EMBL" id="CM035412">
    <property type="protein sequence ID" value="KAH7433658.1"/>
    <property type="molecule type" value="Genomic_DNA"/>
</dbReference>
<keyword evidence="4" id="KW-1185">Reference proteome</keyword>
<comment type="caution">
    <text evidence="3">The sequence shown here is derived from an EMBL/GenBank/DDBJ whole genome shotgun (WGS) entry which is preliminary data.</text>
</comment>
<evidence type="ECO:0000259" key="2">
    <source>
        <dbReference type="Pfam" id="PF04127"/>
    </source>
</evidence>
<evidence type="ECO:0000313" key="3">
    <source>
        <dbReference type="EMBL" id="KAH7433658.1"/>
    </source>
</evidence>
<dbReference type="Pfam" id="PF04127">
    <property type="entry name" value="DFP"/>
    <property type="match status" value="1"/>
</dbReference>
<dbReference type="AlphaFoldDB" id="A0A8T2UG76"/>
<evidence type="ECO:0000313" key="4">
    <source>
        <dbReference type="Proteomes" id="UP000825935"/>
    </source>
</evidence>
<gene>
    <name evidence="3" type="ORF">KP509_07G079600</name>
</gene>
<dbReference type="GO" id="GO:0003824">
    <property type="term" value="F:catalytic activity"/>
    <property type="evidence" value="ECO:0007669"/>
    <property type="project" value="UniProtKB-ARBA"/>
</dbReference>
<organism evidence="3 4">
    <name type="scientific">Ceratopteris richardii</name>
    <name type="common">Triangle waterfern</name>
    <dbReference type="NCBI Taxonomy" id="49495"/>
    <lineage>
        <taxon>Eukaryota</taxon>
        <taxon>Viridiplantae</taxon>
        <taxon>Streptophyta</taxon>
        <taxon>Embryophyta</taxon>
        <taxon>Tracheophyta</taxon>
        <taxon>Polypodiopsida</taxon>
        <taxon>Polypodiidae</taxon>
        <taxon>Polypodiales</taxon>
        <taxon>Pteridineae</taxon>
        <taxon>Pteridaceae</taxon>
        <taxon>Parkerioideae</taxon>
        <taxon>Ceratopteris</taxon>
    </lineage>
</organism>
<reference evidence="3" key="1">
    <citation type="submission" date="2021-08" db="EMBL/GenBank/DDBJ databases">
        <title>WGS assembly of Ceratopteris richardii.</title>
        <authorList>
            <person name="Marchant D.B."/>
            <person name="Chen G."/>
            <person name="Jenkins J."/>
            <person name="Shu S."/>
            <person name="Leebens-Mack J."/>
            <person name="Grimwood J."/>
            <person name="Schmutz J."/>
            <person name="Soltis P."/>
            <person name="Soltis D."/>
            <person name="Chen Z.-H."/>
        </authorList>
    </citation>
    <scope>NUCLEOTIDE SEQUENCE</scope>
    <source>
        <strain evidence="3">Whitten #5841</strain>
        <tissue evidence="3">Leaf</tissue>
    </source>
</reference>
<dbReference type="Proteomes" id="UP000825935">
    <property type="component" value="Chromosome 7"/>
</dbReference>
<protein>
    <recommendedName>
        <fullName evidence="2">DNA/pantothenate metabolism flavoprotein C-terminal domain-containing protein</fullName>
    </recommendedName>
</protein>
<dbReference type="GO" id="GO:0015937">
    <property type="term" value="P:coenzyme A biosynthetic process"/>
    <property type="evidence" value="ECO:0007669"/>
    <property type="project" value="UniProtKB-ARBA"/>
</dbReference>
<evidence type="ECO:0000256" key="1">
    <source>
        <dbReference type="ARBA" id="ARBA00005703"/>
    </source>
</evidence>
<dbReference type="Gene3D" id="3.40.50.10300">
    <property type="entry name" value="CoaB-like"/>
    <property type="match status" value="1"/>
</dbReference>
<dbReference type="SUPFAM" id="SSF102645">
    <property type="entry name" value="CoaB-like"/>
    <property type="match status" value="1"/>
</dbReference>
<dbReference type="OrthoDB" id="1900841at2759"/>
<dbReference type="OMA" id="LERYQHH"/>
<comment type="similarity">
    <text evidence="1">Belongs to the PPC synthetase family.</text>
</comment>
<accession>A0A8T2UG76</accession>
<dbReference type="PANTHER" id="PTHR12290">
    <property type="entry name" value="CORNICHON-RELATED"/>
    <property type="match status" value="1"/>
</dbReference>
<dbReference type="InterPro" id="IPR035929">
    <property type="entry name" value="CoaB-like_sf"/>
</dbReference>